<dbReference type="InterPro" id="IPR004101">
    <property type="entry name" value="Mur_ligase_C"/>
</dbReference>
<feature type="binding site" evidence="13">
    <location>
        <begin position="155"/>
        <end position="156"/>
    </location>
    <ligand>
        <name>UDP-N-acetyl-alpha-D-muramoyl-L-alanyl-D-glutamate</name>
        <dbReference type="ChEBI" id="CHEBI:83900"/>
    </ligand>
</feature>
<evidence type="ECO:0000256" key="7">
    <source>
        <dbReference type="ARBA" id="ARBA00050251"/>
    </source>
</evidence>
<keyword evidence="4 13" id="KW-0573">Peptidoglycan synthesis</keyword>
<feature type="binding site" evidence="13">
    <location>
        <position position="182"/>
    </location>
    <ligand>
        <name>UDP-N-acetyl-alpha-D-muramoyl-L-alanyl-D-glutamate</name>
        <dbReference type="ChEBI" id="CHEBI:83900"/>
    </ligand>
</feature>
<dbReference type="HAMAP" id="MF_00208">
    <property type="entry name" value="MurE"/>
    <property type="match status" value="1"/>
</dbReference>
<comment type="cofactor">
    <cofactor evidence="13">
        <name>Mg(2+)</name>
        <dbReference type="ChEBI" id="CHEBI:18420"/>
    </cofactor>
</comment>
<dbReference type="OrthoDB" id="9800958at2"/>
<dbReference type="Pfam" id="PF01225">
    <property type="entry name" value="Mur_ligase"/>
    <property type="match status" value="1"/>
</dbReference>
<dbReference type="FunFam" id="3.90.190.20:FF:000006">
    <property type="entry name" value="UDP-N-acetylmuramoyl-L-alanyl-D-glutamate--2,6-diaminopimelate ligase"/>
    <property type="match status" value="1"/>
</dbReference>
<evidence type="ECO:0000256" key="10">
    <source>
        <dbReference type="ARBA" id="ARBA00075482"/>
    </source>
</evidence>
<dbReference type="InterPro" id="IPR035911">
    <property type="entry name" value="MurE/MurF_N"/>
</dbReference>
<reference evidence="18 19" key="1">
    <citation type="submission" date="2015-11" db="EMBL/GenBank/DDBJ databases">
        <title>Genomic analysis of 38 Legionella species identifies large and diverse effector repertoires.</title>
        <authorList>
            <person name="Burstein D."/>
            <person name="Amaro F."/>
            <person name="Zusman T."/>
            <person name="Lifshitz Z."/>
            <person name="Cohen O."/>
            <person name="Gilbert J.A."/>
            <person name="Pupko T."/>
            <person name="Shuman H.A."/>
            <person name="Segal G."/>
        </authorList>
    </citation>
    <scope>NUCLEOTIDE SEQUENCE [LARGE SCALE GENOMIC DNA]</scope>
    <source>
        <strain evidence="18 19">ATCC 49505</strain>
    </source>
</reference>
<feature type="binding site" evidence="13">
    <location>
        <position position="456"/>
    </location>
    <ligand>
        <name>meso-2,6-diaminopimelate</name>
        <dbReference type="ChEBI" id="CHEBI:57791"/>
    </ligand>
</feature>
<dbReference type="NCBIfam" id="NF001126">
    <property type="entry name" value="PRK00139.1-4"/>
    <property type="match status" value="1"/>
</dbReference>
<feature type="binding site" evidence="13">
    <location>
        <begin position="113"/>
        <end position="119"/>
    </location>
    <ligand>
        <name>ATP</name>
        <dbReference type="ChEBI" id="CHEBI:30616"/>
    </ligand>
</feature>
<dbReference type="Pfam" id="PF02875">
    <property type="entry name" value="Mur_ligase_C"/>
    <property type="match status" value="1"/>
</dbReference>
<dbReference type="RefSeq" id="WP_058528673.1">
    <property type="nucleotide sequence ID" value="NZ_CAAAHZ010000007.1"/>
</dbReference>
<dbReference type="STRING" id="45068.Llon_0661"/>
<organism evidence="18 19">
    <name type="scientific">Legionella londiniensis</name>
    <dbReference type="NCBI Taxonomy" id="45068"/>
    <lineage>
        <taxon>Bacteria</taxon>
        <taxon>Pseudomonadati</taxon>
        <taxon>Pseudomonadota</taxon>
        <taxon>Gammaproteobacteria</taxon>
        <taxon>Legionellales</taxon>
        <taxon>Legionellaceae</taxon>
        <taxon>Legionella</taxon>
    </lineage>
</organism>
<evidence type="ECO:0000256" key="12">
    <source>
        <dbReference type="ARBA" id="ARBA00081560"/>
    </source>
</evidence>
<dbReference type="GO" id="GO:0071555">
    <property type="term" value="P:cell wall organization"/>
    <property type="evidence" value="ECO:0007669"/>
    <property type="project" value="UniProtKB-KW"/>
</dbReference>
<comment type="subcellular location">
    <subcellularLocation>
        <location evidence="13 14">Cytoplasm</location>
    </subcellularLocation>
</comment>
<keyword evidence="13" id="KW-0460">Magnesium</keyword>
<dbReference type="Proteomes" id="UP000054997">
    <property type="component" value="Unassembled WGS sequence"/>
</dbReference>
<evidence type="ECO:0000313" key="18">
    <source>
        <dbReference type="EMBL" id="KTD22443.1"/>
    </source>
</evidence>
<evidence type="ECO:0000256" key="14">
    <source>
        <dbReference type="RuleBase" id="RU004135"/>
    </source>
</evidence>
<dbReference type="InterPro" id="IPR036565">
    <property type="entry name" value="Mur-like_cat_sf"/>
</dbReference>
<dbReference type="SUPFAM" id="SSF53244">
    <property type="entry name" value="MurD-like peptide ligases, peptide-binding domain"/>
    <property type="match status" value="1"/>
</dbReference>
<feature type="binding site" evidence="13">
    <location>
        <position position="27"/>
    </location>
    <ligand>
        <name>UDP-N-acetyl-alpha-D-muramoyl-L-alanyl-D-glutamate</name>
        <dbReference type="ChEBI" id="CHEBI:83900"/>
    </ligand>
</feature>
<keyword evidence="13 18" id="KW-0436">Ligase</keyword>
<dbReference type="UniPathway" id="UPA00219"/>
<evidence type="ECO:0000256" key="2">
    <source>
        <dbReference type="ARBA" id="ARBA00022618"/>
    </source>
</evidence>
<evidence type="ECO:0000259" key="17">
    <source>
        <dbReference type="Pfam" id="PF08245"/>
    </source>
</evidence>
<feature type="binding site" evidence="13">
    <location>
        <position position="154"/>
    </location>
    <ligand>
        <name>UDP-N-acetyl-alpha-D-muramoyl-L-alanyl-D-glutamate</name>
        <dbReference type="ChEBI" id="CHEBI:83900"/>
    </ligand>
</feature>
<dbReference type="EC" id="6.3.2.13" evidence="8 13"/>
<dbReference type="PATRIC" id="fig|45068.5.peg.708"/>
<comment type="similarity">
    <text evidence="1 13">Belongs to the MurCDEF family. MurE subfamily.</text>
</comment>
<keyword evidence="3 13" id="KW-0133">Cell shape</keyword>
<name>A0A0W0VQJ5_9GAMM</name>
<dbReference type="EMBL" id="LNYK01000010">
    <property type="protein sequence ID" value="KTD22443.1"/>
    <property type="molecule type" value="Genomic_DNA"/>
</dbReference>
<dbReference type="InterPro" id="IPR005761">
    <property type="entry name" value="UDP-N-AcMur-Glu-dNH2Pim_ligase"/>
</dbReference>
<gene>
    <name evidence="13 18" type="primary">murE</name>
    <name evidence="18" type="ORF">Llon_0661</name>
</gene>
<dbReference type="AlphaFoldDB" id="A0A0W0VQJ5"/>
<dbReference type="Pfam" id="PF08245">
    <property type="entry name" value="Mur_ligase_M"/>
    <property type="match status" value="1"/>
</dbReference>
<keyword evidence="5 13" id="KW-0131">Cell cycle</keyword>
<feature type="binding site" evidence="13">
    <location>
        <position position="381"/>
    </location>
    <ligand>
        <name>meso-2,6-diaminopimelate</name>
        <dbReference type="ChEBI" id="CHEBI:57791"/>
    </ligand>
</feature>
<dbReference type="Gene3D" id="3.90.190.20">
    <property type="entry name" value="Mur ligase, C-terminal domain"/>
    <property type="match status" value="1"/>
</dbReference>
<evidence type="ECO:0000256" key="5">
    <source>
        <dbReference type="ARBA" id="ARBA00023306"/>
    </source>
</evidence>
<dbReference type="PANTHER" id="PTHR23135:SF4">
    <property type="entry name" value="UDP-N-ACETYLMURAMOYL-L-ALANYL-D-GLUTAMATE--2,6-DIAMINOPIMELATE LIGASE MURE HOMOLOG, CHLOROPLASTIC"/>
    <property type="match status" value="1"/>
</dbReference>
<dbReference type="Gene3D" id="3.40.1190.10">
    <property type="entry name" value="Mur-like, catalytic domain"/>
    <property type="match status" value="1"/>
</dbReference>
<comment type="caution">
    <text evidence="18">The sequence shown here is derived from an EMBL/GenBank/DDBJ whole genome shotgun (WGS) entry which is preliminary data.</text>
</comment>
<dbReference type="GO" id="GO:0005737">
    <property type="term" value="C:cytoplasm"/>
    <property type="evidence" value="ECO:0007669"/>
    <property type="project" value="UniProtKB-SubCell"/>
</dbReference>
<dbReference type="GO" id="GO:0051301">
    <property type="term" value="P:cell division"/>
    <property type="evidence" value="ECO:0007669"/>
    <property type="project" value="UniProtKB-KW"/>
</dbReference>
<proteinExistence type="inferred from homology"/>
<feature type="domain" description="Mur ligase N-terminal catalytic" evidence="15">
    <location>
        <begin position="19"/>
        <end position="99"/>
    </location>
</feature>
<dbReference type="Gene3D" id="3.40.1390.10">
    <property type="entry name" value="MurE/MurF, N-terminal domain"/>
    <property type="match status" value="1"/>
</dbReference>
<evidence type="ECO:0000259" key="16">
    <source>
        <dbReference type="Pfam" id="PF02875"/>
    </source>
</evidence>
<keyword evidence="13" id="KW-0547">Nucleotide-binding</keyword>
<evidence type="ECO:0000256" key="3">
    <source>
        <dbReference type="ARBA" id="ARBA00022960"/>
    </source>
</evidence>
<feature type="domain" description="Mur ligase C-terminal" evidence="16">
    <location>
        <begin position="334"/>
        <end position="458"/>
    </location>
</feature>
<evidence type="ECO:0000256" key="8">
    <source>
        <dbReference type="ARBA" id="ARBA00066633"/>
    </source>
</evidence>
<feature type="binding site" evidence="13">
    <location>
        <position position="460"/>
    </location>
    <ligand>
        <name>meso-2,6-diaminopimelate</name>
        <dbReference type="ChEBI" id="CHEBI:57791"/>
    </ligand>
</feature>
<dbReference type="InterPro" id="IPR036615">
    <property type="entry name" value="Mur_ligase_C_dom_sf"/>
</dbReference>
<dbReference type="NCBIfam" id="TIGR01085">
    <property type="entry name" value="murE"/>
    <property type="match status" value="1"/>
</dbReference>
<dbReference type="GO" id="GO:0008360">
    <property type="term" value="P:regulation of cell shape"/>
    <property type="evidence" value="ECO:0007669"/>
    <property type="project" value="UniProtKB-KW"/>
</dbReference>
<dbReference type="GO" id="GO:0000287">
    <property type="term" value="F:magnesium ion binding"/>
    <property type="evidence" value="ECO:0007669"/>
    <property type="project" value="UniProtKB-UniRule"/>
</dbReference>
<protein>
    <recommendedName>
        <fullName evidence="9 13">UDP-N-acetylmuramoyl-L-alanyl-D-glutamate--2,6-diaminopimelate ligase</fullName>
        <ecNumber evidence="8 13">6.3.2.13</ecNumber>
    </recommendedName>
    <alternativeName>
        <fullName evidence="10 13">Meso-A2pm-adding enzyme</fullName>
    </alternativeName>
    <alternativeName>
        <fullName evidence="11 13">Meso-diaminopimelate-adding enzyme</fullName>
    </alternativeName>
    <alternativeName>
        <fullName evidence="12 13">UDP-MurNAc-L-Ala-D-Glu:meso-diaminopimelate ligase</fullName>
    </alternativeName>
    <alternativeName>
        <fullName evidence="13">UDP-MurNAc-tripeptide synthetase</fullName>
    </alternativeName>
    <alternativeName>
        <fullName evidence="13">UDP-N-acetylmuramyl-tripeptide synthetase</fullName>
    </alternativeName>
</protein>
<dbReference type="SUPFAM" id="SSF63418">
    <property type="entry name" value="MurE/MurF N-terminal domain"/>
    <property type="match status" value="1"/>
</dbReference>
<dbReference type="InterPro" id="IPR000713">
    <property type="entry name" value="Mur_ligase_N"/>
</dbReference>
<comment type="function">
    <text evidence="13">Catalyzes the addition of meso-diaminopimelic acid to the nucleotide precursor UDP-N-acetylmuramoyl-L-alanyl-D-glutamate (UMAG) in the biosynthesis of bacterial cell-wall peptidoglycan.</text>
</comment>
<comment type="catalytic activity">
    <reaction evidence="7 13">
        <text>UDP-N-acetyl-alpha-D-muramoyl-L-alanyl-D-glutamate + meso-2,6-diaminopimelate + ATP = UDP-N-acetyl-alpha-D-muramoyl-L-alanyl-gamma-D-glutamyl-meso-2,6-diaminopimelate + ADP + phosphate + H(+)</text>
        <dbReference type="Rhea" id="RHEA:23676"/>
        <dbReference type="ChEBI" id="CHEBI:15378"/>
        <dbReference type="ChEBI" id="CHEBI:30616"/>
        <dbReference type="ChEBI" id="CHEBI:43474"/>
        <dbReference type="ChEBI" id="CHEBI:57791"/>
        <dbReference type="ChEBI" id="CHEBI:83900"/>
        <dbReference type="ChEBI" id="CHEBI:83905"/>
        <dbReference type="ChEBI" id="CHEBI:456216"/>
        <dbReference type="EC" id="6.3.2.13"/>
    </reaction>
</comment>
<dbReference type="GO" id="GO:0008765">
    <property type="term" value="F:UDP-N-acetylmuramoylalanyl-D-glutamate-2,6-diaminopimelate ligase activity"/>
    <property type="evidence" value="ECO:0007669"/>
    <property type="project" value="UniProtKB-UniRule"/>
</dbReference>
<dbReference type="GO" id="GO:0005524">
    <property type="term" value="F:ATP binding"/>
    <property type="evidence" value="ECO:0007669"/>
    <property type="project" value="UniProtKB-UniRule"/>
</dbReference>
<sequence>MNFRKILAELDCDASYDIEIKGIHNDSRMIKPGYLFVAYPGAEADGRLFIAQAISRGARAILYEAKAPIANAFHSNQDVPCIPVSDLAEKLGRIAKIFYGNPSRSLNITGITGTNGKTTIAYQLAHAFERLNRKAAYIGTLGEGRPFALHPLNNTTPDALCLHQLLKSYKDLNIEQICMEVSSHALSLKRTEGIEFSHAIYTNLSHEHLDFHRTMEAYAFAKAKLFAVPSLQSALINLDDEYAPMMIGQLPAGCKKLTYGLRKGCDVYAQSFHTTMTGSILDIVSPWGKCEIKTAMLGEFNLYNALAIFSHLLLNGGALQDVIAVMATLRAVPGRMEVVADSPCVIVDYAHTPDALENVLLTLRKLKQNRLIVVFGCGGDRDKGKRPMMGRIASDYADEVIVTSDNPRSENPSSIIEEIIAGINAETKPKIVVDRAEAIETALNIAVTGDIILIAGKGHESYQQIGKKRIHFSDQHVVQRLLYGS</sequence>
<dbReference type="SUPFAM" id="SSF53623">
    <property type="entry name" value="MurD-like peptide ligases, catalytic domain"/>
    <property type="match status" value="1"/>
</dbReference>
<keyword evidence="2 13" id="KW-0132">Cell division</keyword>
<evidence type="ECO:0000256" key="11">
    <source>
        <dbReference type="ARBA" id="ARBA00076158"/>
    </source>
</evidence>
<comment type="caution">
    <text evidence="13">Lacks conserved residue(s) required for the propagation of feature annotation.</text>
</comment>
<comment type="pathway">
    <text evidence="13 14">Cell wall biogenesis; peptidoglycan biosynthesis.</text>
</comment>
<keyword evidence="13" id="KW-0067">ATP-binding</keyword>
<evidence type="ECO:0000313" key="19">
    <source>
        <dbReference type="Proteomes" id="UP000054997"/>
    </source>
</evidence>
<dbReference type="NCBIfam" id="NF001124">
    <property type="entry name" value="PRK00139.1-2"/>
    <property type="match status" value="1"/>
</dbReference>
<feature type="domain" description="Mur ligase central" evidence="17">
    <location>
        <begin position="111"/>
        <end position="307"/>
    </location>
</feature>
<evidence type="ECO:0000256" key="6">
    <source>
        <dbReference type="ARBA" id="ARBA00023316"/>
    </source>
</evidence>
<evidence type="ECO:0000256" key="13">
    <source>
        <dbReference type="HAMAP-Rule" id="MF_00208"/>
    </source>
</evidence>
<feature type="binding site" evidence="13">
    <location>
        <begin position="405"/>
        <end position="408"/>
    </location>
    <ligand>
        <name>meso-2,6-diaminopimelate</name>
        <dbReference type="ChEBI" id="CHEBI:57791"/>
    </ligand>
</feature>
<evidence type="ECO:0000256" key="1">
    <source>
        <dbReference type="ARBA" id="ARBA00005898"/>
    </source>
</evidence>
<feature type="short sequence motif" description="Meso-diaminopimelate recognition motif" evidence="13">
    <location>
        <begin position="405"/>
        <end position="408"/>
    </location>
</feature>
<dbReference type="GO" id="GO:0009252">
    <property type="term" value="P:peptidoglycan biosynthetic process"/>
    <property type="evidence" value="ECO:0007669"/>
    <property type="project" value="UniProtKB-UniRule"/>
</dbReference>
<feature type="binding site" evidence="13">
    <location>
        <position position="190"/>
    </location>
    <ligand>
        <name>UDP-N-acetyl-alpha-D-muramoyl-L-alanyl-D-glutamate</name>
        <dbReference type="ChEBI" id="CHEBI:83900"/>
    </ligand>
</feature>
<feature type="modified residue" description="N6-carboxylysine" evidence="13">
    <location>
        <position position="222"/>
    </location>
</feature>
<evidence type="ECO:0000256" key="9">
    <source>
        <dbReference type="ARBA" id="ARBA00072883"/>
    </source>
</evidence>
<evidence type="ECO:0000256" key="4">
    <source>
        <dbReference type="ARBA" id="ARBA00022984"/>
    </source>
</evidence>
<dbReference type="PANTHER" id="PTHR23135">
    <property type="entry name" value="MUR LIGASE FAMILY MEMBER"/>
    <property type="match status" value="1"/>
</dbReference>
<accession>A0A0W0VQJ5</accession>
<evidence type="ECO:0000259" key="15">
    <source>
        <dbReference type="Pfam" id="PF01225"/>
    </source>
</evidence>
<dbReference type="InterPro" id="IPR013221">
    <property type="entry name" value="Mur_ligase_cen"/>
</dbReference>
<comment type="PTM">
    <text evidence="13">Carboxylation is probably crucial for Mg(2+) binding and, consequently, for the gamma-phosphate positioning of ATP.</text>
</comment>
<keyword evidence="13" id="KW-0963">Cytoplasm</keyword>
<keyword evidence="19" id="KW-1185">Reference proteome</keyword>
<keyword evidence="6 13" id="KW-0961">Cell wall biogenesis/degradation</keyword>